<dbReference type="PRINTS" id="PR00598">
    <property type="entry name" value="HTHMARR"/>
</dbReference>
<dbReference type="SMART" id="SM00347">
    <property type="entry name" value="HTH_MARR"/>
    <property type="match status" value="1"/>
</dbReference>
<dbReference type="Proteomes" id="UP000184485">
    <property type="component" value="Unassembled WGS sequence"/>
</dbReference>
<evidence type="ECO:0000256" key="2">
    <source>
        <dbReference type="ARBA" id="ARBA00022490"/>
    </source>
</evidence>
<keyword evidence="4 7" id="KW-0238">DNA-binding</keyword>
<evidence type="ECO:0000256" key="4">
    <source>
        <dbReference type="ARBA" id="ARBA00023125"/>
    </source>
</evidence>
<evidence type="ECO:0000313" key="8">
    <source>
        <dbReference type="Proteomes" id="UP000184485"/>
    </source>
</evidence>
<dbReference type="InterPro" id="IPR055166">
    <property type="entry name" value="Transc_reg_Sar_Rot_HTH"/>
</dbReference>
<reference evidence="7 8" key="1">
    <citation type="submission" date="2016-11" db="EMBL/GenBank/DDBJ databases">
        <authorList>
            <person name="Jaros S."/>
            <person name="Januszkiewicz K."/>
            <person name="Wedrychowicz H."/>
        </authorList>
    </citation>
    <scope>NUCLEOTIDE SEQUENCE [LARGE SCALE GENOMIC DNA]</scope>
    <source>
        <strain evidence="7 8">DSM 19436</strain>
    </source>
</reference>
<gene>
    <name evidence="7" type="ORF">SAMN02745157_2669</name>
</gene>
<proteinExistence type="predicted"/>
<dbReference type="InterPro" id="IPR036390">
    <property type="entry name" value="WH_DNA-bd_sf"/>
</dbReference>
<comment type="subcellular location">
    <subcellularLocation>
        <location evidence="1">Cytoplasm</location>
    </subcellularLocation>
</comment>
<dbReference type="InterPro" id="IPR039422">
    <property type="entry name" value="MarR/SlyA-like"/>
</dbReference>
<evidence type="ECO:0000256" key="1">
    <source>
        <dbReference type="ARBA" id="ARBA00004496"/>
    </source>
</evidence>
<keyword evidence="8" id="KW-1185">Reference proteome</keyword>
<dbReference type="PANTHER" id="PTHR33164">
    <property type="entry name" value="TRANSCRIPTIONAL REGULATOR, MARR FAMILY"/>
    <property type="match status" value="1"/>
</dbReference>
<dbReference type="SUPFAM" id="SSF46785">
    <property type="entry name" value="Winged helix' DNA-binding domain"/>
    <property type="match status" value="1"/>
</dbReference>
<dbReference type="EMBL" id="FQUP01000002">
    <property type="protein sequence ID" value="SHF65844.1"/>
    <property type="molecule type" value="Genomic_DNA"/>
</dbReference>
<dbReference type="Pfam" id="PF22381">
    <property type="entry name" value="Staph_reg_Sar_Rot"/>
    <property type="match status" value="1"/>
</dbReference>
<evidence type="ECO:0000256" key="3">
    <source>
        <dbReference type="ARBA" id="ARBA00023015"/>
    </source>
</evidence>
<dbReference type="FunFam" id="1.10.10.10:FF:000163">
    <property type="entry name" value="MarR family transcriptional regulator"/>
    <property type="match status" value="1"/>
</dbReference>
<dbReference type="GO" id="GO:0003700">
    <property type="term" value="F:DNA-binding transcription factor activity"/>
    <property type="evidence" value="ECO:0007669"/>
    <property type="project" value="InterPro"/>
</dbReference>
<sequence>MTTSGEAVSSGPVPRLDDFVCFALYSASHAFNKIYRPLLQPLGLTYPQFLVMTVLWVQDGQTVSALGDRLLLESSTLTPLLKRLEANGLVTRLRDASDERQVRIHLTERGRSLRREAEAVPACIAEKAGLDIAEIGRLTVAVSALRDALRLQSED</sequence>
<keyword evidence="2" id="KW-0963">Cytoplasm</keyword>
<name>A0A1M5DG48_9HYPH</name>
<accession>A0A1M5DG48</accession>
<dbReference type="PROSITE" id="PS50995">
    <property type="entry name" value="HTH_MARR_2"/>
    <property type="match status" value="1"/>
</dbReference>
<dbReference type="GO" id="GO:0003677">
    <property type="term" value="F:DNA binding"/>
    <property type="evidence" value="ECO:0007669"/>
    <property type="project" value="UniProtKB-KW"/>
</dbReference>
<evidence type="ECO:0000259" key="6">
    <source>
        <dbReference type="PROSITE" id="PS50995"/>
    </source>
</evidence>
<dbReference type="PANTHER" id="PTHR33164:SF5">
    <property type="entry name" value="ORGANIC HYDROPEROXIDE RESISTANCE TRANSCRIPTIONAL REGULATOR"/>
    <property type="match status" value="1"/>
</dbReference>
<dbReference type="AlphaFoldDB" id="A0A1M5DG48"/>
<evidence type="ECO:0000313" key="7">
    <source>
        <dbReference type="EMBL" id="SHF65844.1"/>
    </source>
</evidence>
<dbReference type="GO" id="GO:0005737">
    <property type="term" value="C:cytoplasm"/>
    <property type="evidence" value="ECO:0007669"/>
    <property type="project" value="UniProtKB-SubCell"/>
</dbReference>
<feature type="domain" description="HTH marR-type" evidence="6">
    <location>
        <begin position="17"/>
        <end position="147"/>
    </location>
</feature>
<organism evidence="7 8">
    <name type="scientific">Kaistia soli DSM 19436</name>
    <dbReference type="NCBI Taxonomy" id="1122133"/>
    <lineage>
        <taxon>Bacteria</taxon>
        <taxon>Pseudomonadati</taxon>
        <taxon>Pseudomonadota</taxon>
        <taxon>Alphaproteobacteria</taxon>
        <taxon>Hyphomicrobiales</taxon>
        <taxon>Kaistiaceae</taxon>
        <taxon>Kaistia</taxon>
    </lineage>
</organism>
<dbReference type="STRING" id="1122133.SAMN02745157_2669"/>
<dbReference type="OrthoDB" id="9806864at2"/>
<dbReference type="GO" id="GO:0006950">
    <property type="term" value="P:response to stress"/>
    <property type="evidence" value="ECO:0007669"/>
    <property type="project" value="TreeGrafter"/>
</dbReference>
<keyword evidence="3" id="KW-0805">Transcription regulation</keyword>
<dbReference type="InterPro" id="IPR000835">
    <property type="entry name" value="HTH_MarR-typ"/>
</dbReference>
<protein>
    <submittedName>
        <fullName evidence="7">DNA-binding transcriptional regulator, MarR family</fullName>
    </submittedName>
</protein>
<dbReference type="RefSeq" id="WP_073053399.1">
    <property type="nucleotide sequence ID" value="NZ_FQUP01000002.1"/>
</dbReference>
<dbReference type="InterPro" id="IPR036388">
    <property type="entry name" value="WH-like_DNA-bd_sf"/>
</dbReference>
<evidence type="ECO:0000256" key="5">
    <source>
        <dbReference type="ARBA" id="ARBA00023163"/>
    </source>
</evidence>
<dbReference type="Gene3D" id="1.10.10.10">
    <property type="entry name" value="Winged helix-like DNA-binding domain superfamily/Winged helix DNA-binding domain"/>
    <property type="match status" value="1"/>
</dbReference>
<keyword evidence="5" id="KW-0804">Transcription</keyword>